<keyword evidence="2" id="KW-1185">Reference proteome</keyword>
<sequence>MNVTLNRLDVIKKEHWFDDLSFKLWKVDIPFNRMNIKLAKLVTDKINNIKEDVEGLEMKVANDIDVFDLFLNNDEKSIHLIIEPHISFKVCTEKMELVQDDIICNNSSEGVLNLCLKIFYNEEYLSSFKESSAENHEKPSKENLMVCEDLDI</sequence>
<dbReference type="AlphaFoldDB" id="A0A9W4SH38"/>
<dbReference type="Proteomes" id="UP001153678">
    <property type="component" value="Unassembled WGS sequence"/>
</dbReference>
<comment type="caution">
    <text evidence="1">The sequence shown here is derived from an EMBL/GenBank/DDBJ whole genome shotgun (WGS) entry which is preliminary data.</text>
</comment>
<reference evidence="1" key="1">
    <citation type="submission" date="2022-08" db="EMBL/GenBank/DDBJ databases">
        <authorList>
            <person name="Kallberg Y."/>
            <person name="Tangrot J."/>
            <person name="Rosling A."/>
        </authorList>
    </citation>
    <scope>NUCLEOTIDE SEQUENCE</scope>
    <source>
        <strain evidence="1">Wild A</strain>
    </source>
</reference>
<protein>
    <submittedName>
        <fullName evidence="1">16139_t:CDS:1</fullName>
    </submittedName>
</protein>
<dbReference type="EMBL" id="CAMKVN010000588">
    <property type="protein sequence ID" value="CAI2169458.1"/>
    <property type="molecule type" value="Genomic_DNA"/>
</dbReference>
<proteinExistence type="predicted"/>
<gene>
    <name evidence="1" type="ORF">FWILDA_LOCUS4090</name>
</gene>
<name>A0A9W4SH38_9GLOM</name>
<evidence type="ECO:0000313" key="1">
    <source>
        <dbReference type="EMBL" id="CAI2169458.1"/>
    </source>
</evidence>
<dbReference type="OrthoDB" id="5424209at2759"/>
<accession>A0A9W4SH38</accession>
<evidence type="ECO:0000313" key="2">
    <source>
        <dbReference type="Proteomes" id="UP001153678"/>
    </source>
</evidence>
<organism evidence="1 2">
    <name type="scientific">Funneliformis geosporum</name>
    <dbReference type="NCBI Taxonomy" id="1117311"/>
    <lineage>
        <taxon>Eukaryota</taxon>
        <taxon>Fungi</taxon>
        <taxon>Fungi incertae sedis</taxon>
        <taxon>Mucoromycota</taxon>
        <taxon>Glomeromycotina</taxon>
        <taxon>Glomeromycetes</taxon>
        <taxon>Glomerales</taxon>
        <taxon>Glomeraceae</taxon>
        <taxon>Funneliformis</taxon>
    </lineage>
</organism>